<name>A0A8J3P8Q0_9ACTN</name>
<sequence>MILGGVALAVILVLAVIADRRGKRHGHINPPQDYYEGNPMIHVAREVGTPTSTGGGV</sequence>
<organism evidence="1 2">
    <name type="scientific">Catellatospora coxensis</name>
    <dbReference type="NCBI Taxonomy" id="310354"/>
    <lineage>
        <taxon>Bacteria</taxon>
        <taxon>Bacillati</taxon>
        <taxon>Actinomycetota</taxon>
        <taxon>Actinomycetes</taxon>
        <taxon>Micromonosporales</taxon>
        <taxon>Micromonosporaceae</taxon>
        <taxon>Catellatospora</taxon>
    </lineage>
</organism>
<protein>
    <submittedName>
        <fullName evidence="1">Uncharacterized protein</fullName>
    </submittedName>
</protein>
<reference evidence="1 2" key="1">
    <citation type="submission" date="2021-01" db="EMBL/GenBank/DDBJ databases">
        <title>Whole genome shotgun sequence of Catellatospora coxensis NBRC 107359.</title>
        <authorList>
            <person name="Komaki H."/>
            <person name="Tamura T."/>
        </authorList>
    </citation>
    <scope>NUCLEOTIDE SEQUENCE [LARGE SCALE GENOMIC DNA]</scope>
    <source>
        <strain evidence="1 2">NBRC 107359</strain>
    </source>
</reference>
<dbReference type="EMBL" id="BONI01000041">
    <property type="protein sequence ID" value="GIG07952.1"/>
    <property type="molecule type" value="Genomic_DNA"/>
</dbReference>
<dbReference type="AlphaFoldDB" id="A0A8J3P8Q0"/>
<proteinExistence type="predicted"/>
<evidence type="ECO:0000313" key="1">
    <source>
        <dbReference type="EMBL" id="GIG07952.1"/>
    </source>
</evidence>
<keyword evidence="2" id="KW-1185">Reference proteome</keyword>
<accession>A0A8J3P8Q0</accession>
<dbReference type="Proteomes" id="UP000630887">
    <property type="component" value="Unassembled WGS sequence"/>
</dbReference>
<evidence type="ECO:0000313" key="2">
    <source>
        <dbReference type="Proteomes" id="UP000630887"/>
    </source>
</evidence>
<comment type="caution">
    <text evidence="1">The sequence shown here is derived from an EMBL/GenBank/DDBJ whole genome shotgun (WGS) entry which is preliminary data.</text>
</comment>
<gene>
    <name evidence="1" type="ORF">Cco03nite_46520</name>
</gene>